<sequence>MLNPKTPRMHQPLRLRLSLQARLQFAQLLLWQVLAFMALLAVFLLHHCDVQTLLLQTRDFTRINTWQQLWLHASPVDVFWHVGVSVLLVLLGKHISINFHRAILPTHLVIEGNQLFWQTAGNGNHMDIVPLQHVDTVLLHGHALDDLLQAAASDISVHLKRRFHPTVIIRQEDFEQADALLQLLPRLMITTHPKTKFQFSRLP</sequence>
<dbReference type="Proteomes" id="UP000832011">
    <property type="component" value="Chromosome"/>
</dbReference>
<keyword evidence="3" id="KW-1185">Reference proteome</keyword>
<accession>A0ABY4E4S9</accession>
<name>A0ABY4E4S9_9NEIS</name>
<dbReference type="RefSeq" id="WP_058357879.1">
    <property type="nucleotide sequence ID" value="NZ_CABKVG010000010.1"/>
</dbReference>
<evidence type="ECO:0000256" key="1">
    <source>
        <dbReference type="SAM" id="Phobius"/>
    </source>
</evidence>
<keyword evidence="1" id="KW-1133">Transmembrane helix</keyword>
<feature type="transmembrane region" description="Helical" evidence="1">
    <location>
        <begin position="21"/>
        <end position="45"/>
    </location>
</feature>
<evidence type="ECO:0000313" key="3">
    <source>
        <dbReference type="Proteomes" id="UP000832011"/>
    </source>
</evidence>
<dbReference type="EMBL" id="CP091511">
    <property type="protein sequence ID" value="UOO88437.1"/>
    <property type="molecule type" value="Genomic_DNA"/>
</dbReference>
<gene>
    <name evidence="2" type="ORF">LVJ82_13305</name>
</gene>
<proteinExistence type="predicted"/>
<feature type="transmembrane region" description="Helical" evidence="1">
    <location>
        <begin position="69"/>
        <end position="91"/>
    </location>
</feature>
<keyword evidence="1" id="KW-0812">Transmembrane</keyword>
<protein>
    <submittedName>
        <fullName evidence="2">Uncharacterized protein</fullName>
    </submittedName>
</protein>
<reference evidence="2 3" key="1">
    <citation type="journal article" date="2022" name="Res Sq">
        <title>Evolution of multicellular longitudinally dividing oral cavity symbionts (Neisseriaceae).</title>
        <authorList>
            <person name="Nyongesa S."/>
            <person name="Weber P."/>
            <person name="Bernet E."/>
            <person name="Pullido F."/>
            <person name="Nieckarz M."/>
            <person name="Delaby M."/>
            <person name="Nieves C."/>
            <person name="Viehboeck T."/>
            <person name="Krause N."/>
            <person name="Rivera-Millot A."/>
            <person name="Nakamura A."/>
            <person name="Vischer N."/>
            <person name="VanNieuwenhze M."/>
            <person name="Brun Y."/>
            <person name="Cava F."/>
            <person name="Bulgheresi S."/>
            <person name="Veyrier F."/>
        </authorList>
    </citation>
    <scope>NUCLEOTIDE SEQUENCE [LARGE SCALE GENOMIC DNA]</scope>
    <source>
        <strain evidence="2 3">SN4</strain>
    </source>
</reference>
<evidence type="ECO:0000313" key="2">
    <source>
        <dbReference type="EMBL" id="UOO88437.1"/>
    </source>
</evidence>
<keyword evidence="1" id="KW-0472">Membrane</keyword>
<organism evidence="2 3">
    <name type="scientific">Vitreoscilla massiliensis</name>
    <dbReference type="NCBI Taxonomy" id="1689272"/>
    <lineage>
        <taxon>Bacteria</taxon>
        <taxon>Pseudomonadati</taxon>
        <taxon>Pseudomonadota</taxon>
        <taxon>Betaproteobacteria</taxon>
        <taxon>Neisseriales</taxon>
        <taxon>Neisseriaceae</taxon>
        <taxon>Vitreoscilla</taxon>
    </lineage>
</organism>